<accession>A0A5B8A331</accession>
<dbReference type="EMBL" id="CP040896">
    <property type="protein sequence ID" value="QDA60993.1"/>
    <property type="molecule type" value="Genomic_DNA"/>
</dbReference>
<gene>
    <name evidence="2" type="ORF">FHG12_13155</name>
</gene>
<name>A0A5B8A331_9BACT</name>
<dbReference type="AlphaFoldDB" id="A0A5B8A331"/>
<dbReference type="KEGG" id="hyj:FHG12_13155"/>
<protein>
    <submittedName>
        <fullName evidence="2">VOC family protein</fullName>
    </submittedName>
</protein>
<organism evidence="2 3">
    <name type="scientific">Hymenobacter jejuensis</name>
    <dbReference type="NCBI Taxonomy" id="2502781"/>
    <lineage>
        <taxon>Bacteria</taxon>
        <taxon>Pseudomonadati</taxon>
        <taxon>Bacteroidota</taxon>
        <taxon>Cytophagia</taxon>
        <taxon>Cytophagales</taxon>
        <taxon>Hymenobacteraceae</taxon>
        <taxon>Hymenobacter</taxon>
    </lineage>
</organism>
<evidence type="ECO:0000313" key="2">
    <source>
        <dbReference type="EMBL" id="QDA60993.1"/>
    </source>
</evidence>
<feature type="domain" description="VOC" evidence="1">
    <location>
        <begin position="8"/>
        <end position="132"/>
    </location>
</feature>
<dbReference type="InterPro" id="IPR004360">
    <property type="entry name" value="Glyas_Fos-R_dOase_dom"/>
</dbReference>
<dbReference type="InterPro" id="IPR037523">
    <property type="entry name" value="VOC_core"/>
</dbReference>
<evidence type="ECO:0000313" key="3">
    <source>
        <dbReference type="Proteomes" id="UP000305398"/>
    </source>
</evidence>
<dbReference type="PANTHER" id="PTHR36437:SF2">
    <property type="entry name" value="GLYOXALASE_BLEOMYCIN RESISTANCE PROTEIN_DIOXYGENASE"/>
    <property type="match status" value="1"/>
</dbReference>
<dbReference type="CDD" id="cd07263">
    <property type="entry name" value="VOC_like"/>
    <property type="match status" value="1"/>
</dbReference>
<dbReference type="OrthoDB" id="9794917at2"/>
<keyword evidence="3" id="KW-1185">Reference proteome</keyword>
<dbReference type="Gene3D" id="3.10.180.10">
    <property type="entry name" value="2,3-Dihydroxybiphenyl 1,2-Dioxygenase, domain 1"/>
    <property type="match status" value="1"/>
</dbReference>
<dbReference type="InterPro" id="IPR029068">
    <property type="entry name" value="Glyas_Bleomycin-R_OHBP_Dase"/>
</dbReference>
<sequence length="135" mass="15080">MLAFMAQRIAHVTLVVRNYDEAIAFYTQKLGFEVVEDVAQGDGKRWVVIAPANSPSTSLLLAQAASDEQLQAVGNQAGGRVFLFLHTSTFWDDYHRMKAQGVTFLEEPRQEPYGDVVVFQDCYGNKWDLLGPKPA</sequence>
<proteinExistence type="predicted"/>
<dbReference type="Proteomes" id="UP000305398">
    <property type="component" value="Chromosome"/>
</dbReference>
<dbReference type="PROSITE" id="PS51819">
    <property type="entry name" value="VOC"/>
    <property type="match status" value="1"/>
</dbReference>
<reference evidence="2 3" key="1">
    <citation type="submission" date="2019-06" db="EMBL/GenBank/DDBJ databases">
        <authorList>
            <person name="Srinivasan S."/>
        </authorList>
    </citation>
    <scope>NUCLEOTIDE SEQUENCE [LARGE SCALE GENOMIC DNA]</scope>
    <source>
        <strain evidence="2 3">17J68-5</strain>
    </source>
</reference>
<dbReference type="PANTHER" id="PTHR36437">
    <property type="entry name" value="GLYOXALASE/BLEOMYCIN RESISTANCE PROTEIN/DIOXYGENASE"/>
    <property type="match status" value="1"/>
</dbReference>
<evidence type="ECO:0000259" key="1">
    <source>
        <dbReference type="PROSITE" id="PS51819"/>
    </source>
</evidence>
<dbReference type="Pfam" id="PF00903">
    <property type="entry name" value="Glyoxalase"/>
    <property type="match status" value="1"/>
</dbReference>
<dbReference type="SUPFAM" id="SSF54593">
    <property type="entry name" value="Glyoxalase/Bleomycin resistance protein/Dihydroxybiphenyl dioxygenase"/>
    <property type="match status" value="1"/>
</dbReference>